<dbReference type="KEGG" id="acaf:CA12_14300"/>
<keyword evidence="3" id="KW-1185">Reference proteome</keyword>
<dbReference type="InterPro" id="IPR011446">
    <property type="entry name" value="BBP7"/>
</dbReference>
<proteinExistence type="predicted"/>
<sequence>MPRRTIPVERPSRYGDCAPSAPRVPAAPAMPAALRLPAARRPGVARRWGAAVAAATAPIALAAIAPAATADDGVVNLSSAPGFDGSPAWVEPNDGGGSGILPAGYVTPPAQFGPLSQPSAGPAQGGPGSRPAPGGMYDPSVAPAQYAPAPYCPPGQGGGFGGGGMYGGGGTDYRAVGGRPEGPGSLWTTISRYQPAKGSFLRLEYLHYNMTGEETGLVGAPVAGVTGPAVDDATARLFPFGVPVADQSRNGGNYSRQGITPGGDTFVTPVLDNNDVDDFAGVRLTLSQPIDEVGRGEFFAFSFSQETFEIDPILPLAVADNIGIGLTDGNTAFAAGLETFNTDYELEYETELWGGGGRIYFDHLARPEGFGLRPLVGVRYTMLNQNLYQRGVDIQAGVATSSEMSTTVHNNLFGTELGVEAEYRHEWCTIGVRPSVSIGLNQAQVRTRTVNVFSPQEGALRQTAYYTEISPVFDLATYIRIPLGERFRFSVGYDLLYLANVAQPNEATSYRAAGLSTGAARADLTPARNFDNVAFNGLSIGLEMLIP</sequence>
<gene>
    <name evidence="2" type="ORF">CA12_14300</name>
</gene>
<evidence type="ECO:0000313" key="3">
    <source>
        <dbReference type="Proteomes" id="UP000318741"/>
    </source>
</evidence>
<evidence type="ECO:0000256" key="1">
    <source>
        <dbReference type="SAM" id="MobiDB-lite"/>
    </source>
</evidence>
<dbReference type="Pfam" id="PF07585">
    <property type="entry name" value="BBP7"/>
    <property type="match status" value="1"/>
</dbReference>
<evidence type="ECO:0000313" key="2">
    <source>
        <dbReference type="EMBL" id="QDT15346.1"/>
    </source>
</evidence>
<protein>
    <submittedName>
        <fullName evidence="2">Uncharacterized protein</fullName>
    </submittedName>
</protein>
<reference evidence="2 3" key="1">
    <citation type="submission" date="2019-02" db="EMBL/GenBank/DDBJ databases">
        <title>Deep-cultivation of Planctomycetes and their phenomic and genomic characterization uncovers novel biology.</title>
        <authorList>
            <person name="Wiegand S."/>
            <person name="Jogler M."/>
            <person name="Boedeker C."/>
            <person name="Pinto D."/>
            <person name="Vollmers J."/>
            <person name="Rivas-Marin E."/>
            <person name="Kohn T."/>
            <person name="Peeters S.H."/>
            <person name="Heuer A."/>
            <person name="Rast P."/>
            <person name="Oberbeckmann S."/>
            <person name="Bunk B."/>
            <person name="Jeske O."/>
            <person name="Meyerdierks A."/>
            <person name="Storesund J.E."/>
            <person name="Kallscheuer N."/>
            <person name="Luecker S."/>
            <person name="Lage O.M."/>
            <person name="Pohl T."/>
            <person name="Merkel B.J."/>
            <person name="Hornburger P."/>
            <person name="Mueller R.-W."/>
            <person name="Bruemmer F."/>
            <person name="Labrenz M."/>
            <person name="Spormann A.M."/>
            <person name="Op den Camp H."/>
            <person name="Overmann J."/>
            <person name="Amann R."/>
            <person name="Jetten M.S.M."/>
            <person name="Mascher T."/>
            <person name="Medema M.H."/>
            <person name="Devos D.P."/>
            <person name="Kaster A.-K."/>
            <person name="Ovreas L."/>
            <person name="Rohde M."/>
            <person name="Galperin M.Y."/>
            <person name="Jogler C."/>
        </authorList>
    </citation>
    <scope>NUCLEOTIDE SEQUENCE [LARGE SCALE GENOMIC DNA]</scope>
    <source>
        <strain evidence="2 3">CA12</strain>
    </source>
</reference>
<dbReference type="AlphaFoldDB" id="A0A517P7J0"/>
<dbReference type="EMBL" id="CP036265">
    <property type="protein sequence ID" value="QDT15346.1"/>
    <property type="molecule type" value="Genomic_DNA"/>
</dbReference>
<organism evidence="2 3">
    <name type="scientific">Alienimonas californiensis</name>
    <dbReference type="NCBI Taxonomy" id="2527989"/>
    <lineage>
        <taxon>Bacteria</taxon>
        <taxon>Pseudomonadati</taxon>
        <taxon>Planctomycetota</taxon>
        <taxon>Planctomycetia</taxon>
        <taxon>Planctomycetales</taxon>
        <taxon>Planctomycetaceae</taxon>
        <taxon>Alienimonas</taxon>
    </lineage>
</organism>
<dbReference type="Proteomes" id="UP000318741">
    <property type="component" value="Chromosome"/>
</dbReference>
<feature type="region of interest" description="Disordered" evidence="1">
    <location>
        <begin position="86"/>
        <end position="140"/>
    </location>
</feature>
<name>A0A517P7J0_9PLAN</name>
<accession>A0A517P7J0</accession>